<accession>A0A377SWU5</accession>
<dbReference type="Proteomes" id="UP000295794">
    <property type="component" value="Unassembled WGS sequence"/>
</dbReference>
<protein>
    <recommendedName>
        <fullName evidence="5">Zinc-ribbon domain-containing protein</fullName>
    </recommendedName>
</protein>
<dbReference type="Proteomes" id="UP000255108">
    <property type="component" value="Unassembled WGS sequence"/>
</dbReference>
<reference evidence="2 4" key="2">
    <citation type="submission" date="2019-03" db="EMBL/GenBank/DDBJ databases">
        <title>Genomic Encyclopedia of Type Strains, Phase IV (KMG-IV): sequencing the most valuable type-strain genomes for metagenomic binning, comparative biology and taxonomic classification.</title>
        <authorList>
            <person name="Goeker M."/>
        </authorList>
    </citation>
    <scope>NUCLEOTIDE SEQUENCE [LARGE SCALE GENOMIC DNA]</scope>
    <source>
        <strain evidence="2 4">DSM 3764</strain>
    </source>
</reference>
<gene>
    <name evidence="2" type="ORF">EV682_1204</name>
    <name evidence="1" type="ORF">NCTC11159_03341</name>
</gene>
<evidence type="ECO:0000313" key="2">
    <source>
        <dbReference type="EMBL" id="TCU81604.1"/>
    </source>
</evidence>
<dbReference type="OrthoDB" id="583824at2"/>
<evidence type="ECO:0000313" key="4">
    <source>
        <dbReference type="Proteomes" id="UP000295794"/>
    </source>
</evidence>
<keyword evidence="4" id="KW-1185">Reference proteome</keyword>
<sequence length="240" mass="27409">MPRKSDHSLRFENLPAAIKEAAQSWILITTGKRRSPEGKLQCLRVLQAVAKAWGGECLSEEYINSSVKLSFCCSKGHRWESYDRTILRGGFCPVCYDRGRHTLQKVQAVAAERGWQCLSTHYENRNAPMLWRCKNGHELVKSAGDVIAGKGCMQCLKDSWHSLETMQNVAKAREGRCLSDHYVNANTKITWQCHRGHIWDANPGMILRGHWCPQCSFLRQIKNPHSKAQKKYEVSEWHGS</sequence>
<dbReference type="AlphaFoldDB" id="A0A377SWU5"/>
<dbReference type="RefSeq" id="WP_115228557.1">
    <property type="nucleotide sequence ID" value="NZ_CAWOLO010000020.1"/>
</dbReference>
<reference evidence="1 3" key="1">
    <citation type="submission" date="2018-06" db="EMBL/GenBank/DDBJ databases">
        <authorList>
            <consortium name="Pathogen Informatics"/>
            <person name="Doyle S."/>
        </authorList>
    </citation>
    <scope>NUCLEOTIDE SEQUENCE [LARGE SCALE GENOMIC DNA]</scope>
    <source>
        <strain evidence="1 3">NCTC11159</strain>
    </source>
</reference>
<evidence type="ECO:0008006" key="5">
    <source>
        <dbReference type="Google" id="ProtNLM"/>
    </source>
</evidence>
<dbReference type="EMBL" id="SMBT01000020">
    <property type="protein sequence ID" value="TCU81604.1"/>
    <property type="molecule type" value="Genomic_DNA"/>
</dbReference>
<dbReference type="EMBL" id="UGHR01000003">
    <property type="protein sequence ID" value="STR44796.1"/>
    <property type="molecule type" value="Genomic_DNA"/>
</dbReference>
<name>A0A377SWU5_9NEIS</name>
<proteinExistence type="predicted"/>
<organism evidence="1 3">
    <name type="scientific">Iodobacter fluviatilis</name>
    <dbReference type="NCBI Taxonomy" id="537"/>
    <lineage>
        <taxon>Bacteria</taxon>
        <taxon>Pseudomonadati</taxon>
        <taxon>Pseudomonadota</taxon>
        <taxon>Betaproteobacteria</taxon>
        <taxon>Neisseriales</taxon>
        <taxon>Chitinibacteraceae</taxon>
        <taxon>Iodobacter</taxon>
    </lineage>
</organism>
<evidence type="ECO:0000313" key="1">
    <source>
        <dbReference type="EMBL" id="STR44796.1"/>
    </source>
</evidence>
<evidence type="ECO:0000313" key="3">
    <source>
        <dbReference type="Proteomes" id="UP000255108"/>
    </source>
</evidence>